<evidence type="ECO:0000313" key="3">
    <source>
        <dbReference type="Proteomes" id="UP001160148"/>
    </source>
</evidence>
<feature type="compositionally biased region" description="Polar residues" evidence="1">
    <location>
        <begin position="1"/>
        <end position="21"/>
    </location>
</feature>
<protein>
    <submittedName>
        <fullName evidence="2">Uncharacterized protein</fullName>
    </submittedName>
</protein>
<organism evidence="2 3">
    <name type="scientific">Macrosiphum euphorbiae</name>
    <name type="common">potato aphid</name>
    <dbReference type="NCBI Taxonomy" id="13131"/>
    <lineage>
        <taxon>Eukaryota</taxon>
        <taxon>Metazoa</taxon>
        <taxon>Ecdysozoa</taxon>
        <taxon>Arthropoda</taxon>
        <taxon>Hexapoda</taxon>
        <taxon>Insecta</taxon>
        <taxon>Pterygota</taxon>
        <taxon>Neoptera</taxon>
        <taxon>Paraneoptera</taxon>
        <taxon>Hemiptera</taxon>
        <taxon>Sternorrhyncha</taxon>
        <taxon>Aphidomorpha</taxon>
        <taxon>Aphidoidea</taxon>
        <taxon>Aphididae</taxon>
        <taxon>Macrosiphini</taxon>
        <taxon>Macrosiphum</taxon>
    </lineage>
</organism>
<dbReference type="AlphaFoldDB" id="A0AAV0XXT2"/>
<feature type="region of interest" description="Disordered" evidence="1">
    <location>
        <begin position="1"/>
        <end position="38"/>
    </location>
</feature>
<feature type="compositionally biased region" description="Basic residues" evidence="1">
    <location>
        <begin position="24"/>
        <end position="38"/>
    </location>
</feature>
<feature type="region of interest" description="Disordered" evidence="1">
    <location>
        <begin position="75"/>
        <end position="101"/>
    </location>
</feature>
<sequence>MAANVRQTMQTISGNGQTRANGKTGKRDKRTRRSRRTIRARCKKTMTGAVKKLLKTYNDCLLLLDQSGLHERAGGSMANDIRQRTNTCERQNGKARQTYSP</sequence>
<dbReference type="EMBL" id="CARXXK010001085">
    <property type="protein sequence ID" value="CAI6372943.1"/>
    <property type="molecule type" value="Genomic_DNA"/>
</dbReference>
<name>A0AAV0XXT2_9HEMI</name>
<keyword evidence="3" id="KW-1185">Reference proteome</keyword>
<proteinExistence type="predicted"/>
<gene>
    <name evidence="2" type="ORF">MEUPH1_LOCUS26751</name>
</gene>
<reference evidence="2 3" key="1">
    <citation type="submission" date="2023-01" db="EMBL/GenBank/DDBJ databases">
        <authorList>
            <person name="Whitehead M."/>
        </authorList>
    </citation>
    <scope>NUCLEOTIDE SEQUENCE [LARGE SCALE GENOMIC DNA]</scope>
</reference>
<comment type="caution">
    <text evidence="2">The sequence shown here is derived from an EMBL/GenBank/DDBJ whole genome shotgun (WGS) entry which is preliminary data.</text>
</comment>
<accession>A0AAV0XXT2</accession>
<feature type="compositionally biased region" description="Polar residues" evidence="1">
    <location>
        <begin position="84"/>
        <end position="101"/>
    </location>
</feature>
<evidence type="ECO:0000256" key="1">
    <source>
        <dbReference type="SAM" id="MobiDB-lite"/>
    </source>
</evidence>
<evidence type="ECO:0000313" key="2">
    <source>
        <dbReference type="EMBL" id="CAI6372943.1"/>
    </source>
</evidence>
<dbReference type="Proteomes" id="UP001160148">
    <property type="component" value="Unassembled WGS sequence"/>
</dbReference>